<sequence length="172" mass="17613">MGIARGTGLVGVGAALLLLSACAGIGKHSAPSVEPSARGVLDAPTGTAVPSNQPKPLADVPVSIVTAMTADGEVRWLTARFVTARTNNRTVEAVDQVEHISRLAPDAVLLSPEGCTPGKGSAELVLDDNGLGTVLCSVAEYAALTPTWTEYAPAISFNAAGEITKMANHYHP</sequence>
<dbReference type="EMBL" id="PVTF01000001">
    <property type="protein sequence ID" value="PRY46700.1"/>
    <property type="molecule type" value="Genomic_DNA"/>
</dbReference>
<evidence type="ECO:0008006" key="4">
    <source>
        <dbReference type="Google" id="ProtNLM"/>
    </source>
</evidence>
<dbReference type="AlphaFoldDB" id="A0A2T0TLW3"/>
<feature type="region of interest" description="Disordered" evidence="1">
    <location>
        <begin position="29"/>
        <end position="54"/>
    </location>
</feature>
<dbReference type="PROSITE" id="PS51257">
    <property type="entry name" value="PROKAR_LIPOPROTEIN"/>
    <property type="match status" value="1"/>
</dbReference>
<gene>
    <name evidence="2" type="ORF">CLV43_101980</name>
</gene>
<comment type="caution">
    <text evidence="2">The sequence shown here is derived from an EMBL/GenBank/DDBJ whole genome shotgun (WGS) entry which is preliminary data.</text>
</comment>
<reference evidence="2 3" key="1">
    <citation type="submission" date="2018-03" db="EMBL/GenBank/DDBJ databases">
        <title>Genomic Encyclopedia of Archaeal and Bacterial Type Strains, Phase II (KMG-II): from individual species to whole genera.</title>
        <authorList>
            <person name="Goeker M."/>
        </authorList>
    </citation>
    <scope>NUCLEOTIDE SEQUENCE [LARGE SCALE GENOMIC DNA]</scope>
    <source>
        <strain evidence="2 3">DSM 44720</strain>
    </source>
</reference>
<dbReference type="RefSeq" id="WP_106185677.1">
    <property type="nucleotide sequence ID" value="NZ_PVTF01000001.1"/>
</dbReference>
<name>A0A2T0TLW3_9PSEU</name>
<proteinExistence type="predicted"/>
<keyword evidence="3" id="KW-1185">Reference proteome</keyword>
<evidence type="ECO:0000313" key="2">
    <source>
        <dbReference type="EMBL" id="PRY46700.1"/>
    </source>
</evidence>
<accession>A0A2T0TLW3</accession>
<evidence type="ECO:0000313" key="3">
    <source>
        <dbReference type="Proteomes" id="UP000239494"/>
    </source>
</evidence>
<evidence type="ECO:0000256" key="1">
    <source>
        <dbReference type="SAM" id="MobiDB-lite"/>
    </source>
</evidence>
<dbReference type="Proteomes" id="UP000239494">
    <property type="component" value="Unassembled WGS sequence"/>
</dbReference>
<organism evidence="2 3">
    <name type="scientific">Umezawaea tangerina</name>
    <dbReference type="NCBI Taxonomy" id="84725"/>
    <lineage>
        <taxon>Bacteria</taxon>
        <taxon>Bacillati</taxon>
        <taxon>Actinomycetota</taxon>
        <taxon>Actinomycetes</taxon>
        <taxon>Pseudonocardiales</taxon>
        <taxon>Pseudonocardiaceae</taxon>
        <taxon>Umezawaea</taxon>
    </lineage>
</organism>
<protein>
    <recommendedName>
        <fullName evidence="4">Lipoprotein</fullName>
    </recommendedName>
</protein>
<dbReference type="OrthoDB" id="3637742at2"/>